<keyword evidence="5" id="KW-0418">Kinase</keyword>
<dbReference type="Gene3D" id="3.30.200.20">
    <property type="entry name" value="Phosphorylase Kinase, domain 1"/>
    <property type="match status" value="1"/>
</dbReference>
<feature type="chain" id="PRO_5023040814" evidence="4">
    <location>
        <begin position="19"/>
        <end position="104"/>
    </location>
</feature>
<dbReference type="InterPro" id="IPR011009">
    <property type="entry name" value="Kinase-like_dom_sf"/>
</dbReference>
<dbReference type="Proteomes" id="UP000324222">
    <property type="component" value="Unassembled WGS sequence"/>
</dbReference>
<gene>
    <name evidence="5" type="primary">pll</name>
    <name evidence="5" type="ORF">E2C01_037352</name>
</gene>
<dbReference type="OrthoDB" id="6381377at2759"/>
<proteinExistence type="predicted"/>
<dbReference type="InterPro" id="IPR017441">
    <property type="entry name" value="Protein_kinase_ATP_BS"/>
</dbReference>
<comment type="caution">
    <text evidence="5">The sequence shown here is derived from an EMBL/GenBank/DDBJ whole genome shotgun (WGS) entry which is preliminary data.</text>
</comment>
<dbReference type="GO" id="GO:0005524">
    <property type="term" value="F:ATP binding"/>
    <property type="evidence" value="ECO:0007669"/>
    <property type="project" value="UniProtKB-UniRule"/>
</dbReference>
<keyword evidence="6" id="KW-1185">Reference proteome</keyword>
<accession>A0A5B7F7X0</accession>
<keyword evidence="2 3" id="KW-0067">ATP-binding</keyword>
<evidence type="ECO:0000256" key="1">
    <source>
        <dbReference type="ARBA" id="ARBA00022741"/>
    </source>
</evidence>
<organism evidence="5 6">
    <name type="scientific">Portunus trituberculatus</name>
    <name type="common">Swimming crab</name>
    <name type="synonym">Neptunus trituberculatus</name>
    <dbReference type="NCBI Taxonomy" id="210409"/>
    <lineage>
        <taxon>Eukaryota</taxon>
        <taxon>Metazoa</taxon>
        <taxon>Ecdysozoa</taxon>
        <taxon>Arthropoda</taxon>
        <taxon>Crustacea</taxon>
        <taxon>Multicrustacea</taxon>
        <taxon>Malacostraca</taxon>
        <taxon>Eumalacostraca</taxon>
        <taxon>Eucarida</taxon>
        <taxon>Decapoda</taxon>
        <taxon>Pleocyemata</taxon>
        <taxon>Brachyura</taxon>
        <taxon>Eubrachyura</taxon>
        <taxon>Portunoidea</taxon>
        <taxon>Portunidae</taxon>
        <taxon>Portuninae</taxon>
        <taxon>Portunus</taxon>
    </lineage>
</organism>
<sequence length="104" mass="11859">MLIIVLVIHNCIFQQVYLFLQLEEKRAREAAHVSDAESPYSSVPVIPYKELEEATALWSPHNLLGRGGFGAVYRGTWKNTEVAIKRIEPVSFDSLHCFILFLLL</sequence>
<feature type="signal peptide" evidence="4">
    <location>
        <begin position="1"/>
        <end position="18"/>
    </location>
</feature>
<name>A0A5B7F7X0_PORTR</name>
<evidence type="ECO:0000256" key="3">
    <source>
        <dbReference type="PROSITE-ProRule" id="PRU10141"/>
    </source>
</evidence>
<dbReference type="AlphaFoldDB" id="A0A5B7F7X0"/>
<feature type="binding site" evidence="3">
    <location>
        <position position="85"/>
    </location>
    <ligand>
        <name>ATP</name>
        <dbReference type="ChEBI" id="CHEBI:30616"/>
    </ligand>
</feature>
<evidence type="ECO:0000313" key="6">
    <source>
        <dbReference type="Proteomes" id="UP000324222"/>
    </source>
</evidence>
<keyword evidence="5" id="KW-0808">Transferase</keyword>
<dbReference type="PANTHER" id="PTHR46008">
    <property type="entry name" value="LEAF RUST 10 DISEASE-RESISTANCE LOCUS RECEPTOR-LIKE PROTEIN KINASE-LIKE 1.4"/>
    <property type="match status" value="1"/>
</dbReference>
<protein>
    <submittedName>
        <fullName evidence="5">Serine/threonine-protein kinase pelle</fullName>
    </submittedName>
</protein>
<evidence type="ECO:0000313" key="5">
    <source>
        <dbReference type="EMBL" id="MPC43700.1"/>
    </source>
</evidence>
<dbReference type="PANTHER" id="PTHR46008:SF2">
    <property type="entry name" value="LEAF RUST 10 DISEASE-RESISTANCE LOCUS RECEPTOR-LIKE PROTEIN KINASE-LIKE 1.4"/>
    <property type="match status" value="1"/>
</dbReference>
<evidence type="ECO:0000256" key="2">
    <source>
        <dbReference type="ARBA" id="ARBA00022840"/>
    </source>
</evidence>
<keyword evidence="1 3" id="KW-0547">Nucleotide-binding</keyword>
<dbReference type="SUPFAM" id="SSF56112">
    <property type="entry name" value="Protein kinase-like (PK-like)"/>
    <property type="match status" value="1"/>
</dbReference>
<reference evidence="5 6" key="1">
    <citation type="submission" date="2019-05" db="EMBL/GenBank/DDBJ databases">
        <title>Another draft genome of Portunus trituberculatus and its Hox gene families provides insights of decapod evolution.</title>
        <authorList>
            <person name="Jeong J.-H."/>
            <person name="Song I."/>
            <person name="Kim S."/>
            <person name="Choi T."/>
            <person name="Kim D."/>
            <person name="Ryu S."/>
            <person name="Kim W."/>
        </authorList>
    </citation>
    <scope>NUCLEOTIDE SEQUENCE [LARGE SCALE GENOMIC DNA]</scope>
    <source>
        <tissue evidence="5">Muscle</tissue>
    </source>
</reference>
<dbReference type="EMBL" id="VSRR010005950">
    <property type="protein sequence ID" value="MPC43700.1"/>
    <property type="molecule type" value="Genomic_DNA"/>
</dbReference>
<dbReference type="PROSITE" id="PS00107">
    <property type="entry name" value="PROTEIN_KINASE_ATP"/>
    <property type="match status" value="1"/>
</dbReference>
<evidence type="ECO:0000256" key="4">
    <source>
        <dbReference type="SAM" id="SignalP"/>
    </source>
</evidence>
<dbReference type="GO" id="GO:0016301">
    <property type="term" value="F:kinase activity"/>
    <property type="evidence" value="ECO:0007669"/>
    <property type="project" value="UniProtKB-KW"/>
</dbReference>
<keyword evidence="4" id="KW-0732">Signal</keyword>